<comment type="similarity">
    <text evidence="2 6">Belongs to the AIM24 family.</text>
</comment>
<evidence type="ECO:0000256" key="6">
    <source>
        <dbReference type="RuleBase" id="RU363045"/>
    </source>
</evidence>
<dbReference type="InterPro" id="IPR036983">
    <property type="entry name" value="AIM24_sf"/>
</dbReference>
<protein>
    <recommendedName>
        <fullName evidence="3 6">Altered inheritance of mitochondria protein 24, mitochondrial</fullName>
    </recommendedName>
</protein>
<proteinExistence type="inferred from homology"/>
<evidence type="ECO:0000313" key="8">
    <source>
        <dbReference type="Proteomes" id="UP001360560"/>
    </source>
</evidence>
<gene>
    <name evidence="7" type="ORF">DASC09_060030</name>
</gene>
<dbReference type="Proteomes" id="UP001360560">
    <property type="component" value="Unassembled WGS sequence"/>
</dbReference>
<dbReference type="GO" id="GO:0005743">
    <property type="term" value="C:mitochondrial inner membrane"/>
    <property type="evidence" value="ECO:0007669"/>
    <property type="project" value="TreeGrafter"/>
</dbReference>
<accession>A0AAV5QVC1</accession>
<evidence type="ECO:0000256" key="4">
    <source>
        <dbReference type="ARBA" id="ARBA00022946"/>
    </source>
</evidence>
<keyword evidence="4" id="KW-0809">Transit peptide</keyword>
<dbReference type="PANTHER" id="PTHR36959:SF2">
    <property type="entry name" value="ALTERED INHERITANCE OF MITOCHONDRIA PROTEIN 24, MITOCHONDRIAL"/>
    <property type="match status" value="1"/>
</dbReference>
<dbReference type="RefSeq" id="XP_064855659.1">
    <property type="nucleotide sequence ID" value="XM_064999587.1"/>
</dbReference>
<name>A0AAV5QVC1_9ASCO</name>
<evidence type="ECO:0000256" key="5">
    <source>
        <dbReference type="ARBA" id="ARBA00023128"/>
    </source>
</evidence>
<dbReference type="PANTHER" id="PTHR36959">
    <property type="entry name" value="ALTERED INHERITANCE OF MITOCHONDRIA PROTEIN 24, MITOCHONDRIAL"/>
    <property type="match status" value="1"/>
</dbReference>
<dbReference type="Pfam" id="PF01987">
    <property type="entry name" value="AIM24"/>
    <property type="match status" value="1"/>
</dbReference>
<evidence type="ECO:0000256" key="2">
    <source>
        <dbReference type="ARBA" id="ARBA00009322"/>
    </source>
</evidence>
<dbReference type="EMBL" id="BTFZ01000020">
    <property type="protein sequence ID" value="GMM38664.1"/>
    <property type="molecule type" value="Genomic_DNA"/>
</dbReference>
<dbReference type="InterPro" id="IPR002838">
    <property type="entry name" value="AIM24"/>
</dbReference>
<keyword evidence="5 6" id="KW-0496">Mitochondrion</keyword>
<dbReference type="AlphaFoldDB" id="A0AAV5QVC1"/>
<dbReference type="Gene3D" id="3.60.160.10">
    <property type="entry name" value="Mitochondrial biogenesis AIM24"/>
    <property type="match status" value="1"/>
</dbReference>
<comment type="caution">
    <text evidence="7">The sequence shown here is derived from an EMBL/GenBank/DDBJ whole genome shotgun (WGS) entry which is preliminary data.</text>
</comment>
<sequence length="464" mass="50242">MIAQLSGTSRGAALVGVGSGCNRFFHHSVCSKSSISSTDTSRTKTITTTTTPTKDLEFPQFDTIGNPSTLMLIQSPPSIPVHFRKDSLVSLYFPDQSFGTSSPLSDLITSELNYSSIINSIFSLSRPISYQKMISTVPFNAVINGNGHDSTFKTFYNLELDGTSDWAILPHGAIQAYTGSNLIIKNKFQPAKVSRKLWKILQKNKNNTGSTGLSKYQLYNFISGRGSVGLVGNGEIIELDLQYGESVVINKDHLLGLQIDGINDLNNLVYQEPLLNNMGTTVPQLTAGARVSSWGKLKGLFSALKPVPADSKSVVEVNITKNRQVDQFLTSIKKLSLISWNIISKSFSGMAKFGANLMTSDVKYITVMGPTKILLQSSAKSVRLASSSSKFSASGLAGTFSRSLHNTSPDTTGGKAEDAELLPVKKEDMLSYVSISNGKAVFESTESFQETVNSIEAKNPNLKK</sequence>
<comment type="subcellular location">
    <subcellularLocation>
        <location evidence="1 6">Mitochondrion</location>
    </subcellularLocation>
</comment>
<evidence type="ECO:0000256" key="3">
    <source>
        <dbReference type="ARBA" id="ARBA00013287"/>
    </source>
</evidence>
<organism evidence="7 8">
    <name type="scientific">Saccharomycopsis crataegensis</name>
    <dbReference type="NCBI Taxonomy" id="43959"/>
    <lineage>
        <taxon>Eukaryota</taxon>
        <taxon>Fungi</taxon>
        <taxon>Dikarya</taxon>
        <taxon>Ascomycota</taxon>
        <taxon>Saccharomycotina</taxon>
        <taxon>Saccharomycetes</taxon>
        <taxon>Saccharomycopsidaceae</taxon>
        <taxon>Saccharomycopsis</taxon>
    </lineage>
</organism>
<keyword evidence="8" id="KW-1185">Reference proteome</keyword>
<evidence type="ECO:0000313" key="7">
    <source>
        <dbReference type="EMBL" id="GMM38664.1"/>
    </source>
</evidence>
<reference evidence="7 8" key="1">
    <citation type="journal article" date="2023" name="Elife">
        <title>Identification of key yeast species and microbe-microbe interactions impacting larval growth of Drosophila in the wild.</title>
        <authorList>
            <person name="Mure A."/>
            <person name="Sugiura Y."/>
            <person name="Maeda R."/>
            <person name="Honda K."/>
            <person name="Sakurai N."/>
            <person name="Takahashi Y."/>
            <person name="Watada M."/>
            <person name="Katoh T."/>
            <person name="Gotoh A."/>
            <person name="Gotoh Y."/>
            <person name="Taniguchi I."/>
            <person name="Nakamura K."/>
            <person name="Hayashi T."/>
            <person name="Katayama T."/>
            <person name="Uemura T."/>
            <person name="Hattori Y."/>
        </authorList>
    </citation>
    <scope>NUCLEOTIDE SEQUENCE [LARGE SCALE GENOMIC DNA]</scope>
    <source>
        <strain evidence="7 8">SC-9</strain>
    </source>
</reference>
<dbReference type="GO" id="GO:0007007">
    <property type="term" value="P:inner mitochondrial membrane organization"/>
    <property type="evidence" value="ECO:0007669"/>
    <property type="project" value="TreeGrafter"/>
</dbReference>
<dbReference type="GeneID" id="90076652"/>
<evidence type="ECO:0000256" key="1">
    <source>
        <dbReference type="ARBA" id="ARBA00004173"/>
    </source>
</evidence>